<organism evidence="3 4">
    <name type="scientific">Clostridium pasteurianum BC1</name>
    <dbReference type="NCBI Taxonomy" id="86416"/>
    <lineage>
        <taxon>Bacteria</taxon>
        <taxon>Bacillati</taxon>
        <taxon>Bacillota</taxon>
        <taxon>Clostridia</taxon>
        <taxon>Eubacteriales</taxon>
        <taxon>Clostridiaceae</taxon>
        <taxon>Clostridium</taxon>
    </lineage>
</organism>
<dbReference type="HOGENOM" id="CLU_058779_0_0_9"/>
<dbReference type="RefSeq" id="WP_015614890.1">
    <property type="nucleotide sequence ID" value="NC_021182.1"/>
</dbReference>
<proteinExistence type="predicted"/>
<accession>R4K4E3</accession>
<dbReference type="STRING" id="86416.Clopa_1646"/>
<sequence length="344" mass="37293">MSHSKLEKGAKYQNKNKFGKFKYSILFILFEIVFTITTLVFIVLYGPFINVKKTVVGALMTSGRHQYVARWFLSDADINKLTNTDLAHQKLGESTEKINVNEINVEHKNDTNIERYDVDGKKFKGYMLVIHDPTRVKVGYTKNLGKEGQCTSVIAQENNAIAAINGGGFSDESTSGNSKYTGTGGKPIGILMSKGKIISNNSGDLSQKVPTLGIDANGKLLVGNYSIQDLEANNVTDAISFGPVLVLNGNPQVITEEGGIAPRTAVGQRKDGAMLLLVIDGRQLKSAGATYEDVRTAMLQYGAVNAINLDGGSSTTMYYNGDVINNPCDAVGERYVPSVVYVEN</sequence>
<gene>
    <name evidence="3" type="ORF">Clopa_1646</name>
</gene>
<feature type="domain" description="Phosphodiester glycosidase" evidence="2">
    <location>
        <begin position="158"/>
        <end position="342"/>
    </location>
</feature>
<keyword evidence="1" id="KW-0812">Transmembrane</keyword>
<keyword evidence="4" id="KW-1185">Reference proteome</keyword>
<feature type="transmembrane region" description="Helical" evidence="1">
    <location>
        <begin position="21"/>
        <end position="45"/>
    </location>
</feature>
<name>R4K4E3_CLOPA</name>
<dbReference type="EMBL" id="CP003261">
    <property type="protein sequence ID" value="AGK96571.1"/>
    <property type="molecule type" value="Genomic_DNA"/>
</dbReference>
<dbReference type="Pfam" id="PF09992">
    <property type="entry name" value="NAGPA"/>
    <property type="match status" value="1"/>
</dbReference>
<evidence type="ECO:0000313" key="4">
    <source>
        <dbReference type="Proteomes" id="UP000013523"/>
    </source>
</evidence>
<dbReference type="OrthoDB" id="9809781at2"/>
<dbReference type="InterPro" id="IPR018711">
    <property type="entry name" value="NAGPA"/>
</dbReference>
<dbReference type="PATRIC" id="fig|86416.3.peg.1622"/>
<dbReference type="PANTHER" id="PTHR40446">
    <property type="entry name" value="N-ACETYLGLUCOSAMINE-1-PHOSPHODIESTER ALPHA-N-ACETYLGLUCOSAMINIDASE"/>
    <property type="match status" value="1"/>
</dbReference>
<reference evidence="3 4" key="1">
    <citation type="submission" date="2012-01" db="EMBL/GenBank/DDBJ databases">
        <title>Complete sequence of chromosome of Clostridium pasteurianum BC1.</title>
        <authorList>
            <consortium name="US DOE Joint Genome Institute"/>
            <person name="Lucas S."/>
            <person name="Han J."/>
            <person name="Lapidus A."/>
            <person name="Cheng J.-F."/>
            <person name="Goodwin L."/>
            <person name="Pitluck S."/>
            <person name="Peters L."/>
            <person name="Mikhailova N."/>
            <person name="Teshima H."/>
            <person name="Detter J.C."/>
            <person name="Han C."/>
            <person name="Tapia R."/>
            <person name="Land M."/>
            <person name="Hauser L."/>
            <person name="Kyrpides N."/>
            <person name="Ivanova N."/>
            <person name="Pagani I."/>
            <person name="Dunn J."/>
            <person name="Taghavi S."/>
            <person name="Francis A."/>
            <person name="van der Lelie D."/>
            <person name="Woyke T."/>
        </authorList>
    </citation>
    <scope>NUCLEOTIDE SEQUENCE [LARGE SCALE GENOMIC DNA]</scope>
    <source>
        <strain evidence="3 4">BC1</strain>
    </source>
</reference>
<dbReference type="PANTHER" id="PTHR40446:SF2">
    <property type="entry name" value="N-ACETYLGLUCOSAMINE-1-PHOSPHODIESTER ALPHA-N-ACETYLGLUCOSAMINIDASE"/>
    <property type="match status" value="1"/>
</dbReference>
<dbReference type="KEGG" id="cpas:Clopa_1646"/>
<evidence type="ECO:0000259" key="2">
    <source>
        <dbReference type="Pfam" id="PF09992"/>
    </source>
</evidence>
<protein>
    <submittedName>
        <fullName evidence="3">Exopolysaccharide biosynthesis protein</fullName>
    </submittedName>
</protein>
<dbReference type="eggNOG" id="COG4632">
    <property type="taxonomic scope" value="Bacteria"/>
</dbReference>
<dbReference type="AlphaFoldDB" id="R4K4E3"/>
<dbReference type="Proteomes" id="UP000013523">
    <property type="component" value="Chromosome"/>
</dbReference>
<keyword evidence="1" id="KW-1133">Transmembrane helix</keyword>
<keyword evidence="1" id="KW-0472">Membrane</keyword>
<evidence type="ECO:0000256" key="1">
    <source>
        <dbReference type="SAM" id="Phobius"/>
    </source>
</evidence>
<evidence type="ECO:0000313" key="3">
    <source>
        <dbReference type="EMBL" id="AGK96571.1"/>
    </source>
</evidence>